<dbReference type="Gene3D" id="3.30.54.20">
    <property type="match status" value="1"/>
</dbReference>
<dbReference type="InterPro" id="IPR003156">
    <property type="entry name" value="DHHA1_dom"/>
</dbReference>
<evidence type="ECO:0000256" key="6">
    <source>
        <dbReference type="ARBA" id="ARBA00022741"/>
    </source>
</evidence>
<dbReference type="OrthoDB" id="9803884at2"/>
<dbReference type="InterPro" id="IPR018163">
    <property type="entry name" value="Thr/Ala-tRNA-synth_IIc_edit"/>
</dbReference>
<evidence type="ECO:0000313" key="14">
    <source>
        <dbReference type="EMBL" id="RJF83836.1"/>
    </source>
</evidence>
<dbReference type="PRINTS" id="PR00980">
    <property type="entry name" value="TRNASYNTHALA"/>
</dbReference>
<evidence type="ECO:0000256" key="8">
    <source>
        <dbReference type="ARBA" id="ARBA00022840"/>
    </source>
</evidence>
<comment type="domain">
    <text evidence="12">Consists of three domains; the N-terminal catalytic domain, the editing domain and the C-terminal C-Ala domain. The editing domain removes incorrectly charged amino acids, while the C-Ala domain, along with tRNA(Ala), serves as a bridge to cooperatively bring together the editing and aminoacylation centers thus stimulating deacylation of misacylated tRNAs.</text>
</comment>
<dbReference type="FunFam" id="2.40.30.130:FF:000001">
    <property type="entry name" value="Alanine--tRNA ligase"/>
    <property type="match status" value="1"/>
</dbReference>
<keyword evidence="12" id="KW-0963">Cytoplasm</keyword>
<evidence type="ECO:0000313" key="15">
    <source>
        <dbReference type="Proteomes" id="UP000283458"/>
    </source>
</evidence>
<comment type="subcellular location">
    <subcellularLocation>
        <location evidence="1 12">Cytoplasm</location>
    </subcellularLocation>
</comment>
<dbReference type="FunFam" id="3.30.930.10:FF:000004">
    <property type="entry name" value="Alanine--tRNA ligase"/>
    <property type="match status" value="1"/>
</dbReference>
<comment type="function">
    <text evidence="12">Catalyzes the attachment of alanine to tRNA(Ala) in a two-step reaction: alanine is first activated by ATP to form Ala-AMP and then transferred to the acceptor end of tRNA(Ala). Also edits incorrectly charged Ser-tRNA(Ala) and Gly-tRNA(Ala) via its editing domain.</text>
</comment>
<keyword evidence="8 12" id="KW-0067">ATP-binding</keyword>
<evidence type="ECO:0000256" key="2">
    <source>
        <dbReference type="ARBA" id="ARBA00008226"/>
    </source>
</evidence>
<dbReference type="GO" id="GO:0002161">
    <property type="term" value="F:aminoacyl-tRNA deacylase activity"/>
    <property type="evidence" value="ECO:0007669"/>
    <property type="project" value="TreeGrafter"/>
</dbReference>
<comment type="similarity">
    <text evidence="2 12">Belongs to the class-II aminoacyl-tRNA synthetase family.</text>
</comment>
<evidence type="ECO:0000259" key="13">
    <source>
        <dbReference type="PROSITE" id="PS50860"/>
    </source>
</evidence>
<name>A0A418W1E9_9PROT</name>
<accession>A0A418W1E9</accession>
<dbReference type="AlphaFoldDB" id="A0A418W1E9"/>
<dbReference type="Pfam" id="PF02272">
    <property type="entry name" value="DHHA1"/>
    <property type="match status" value="1"/>
</dbReference>
<keyword evidence="6 12" id="KW-0547">Nucleotide-binding</keyword>
<evidence type="ECO:0000256" key="11">
    <source>
        <dbReference type="ARBA" id="ARBA00023146"/>
    </source>
</evidence>
<dbReference type="SUPFAM" id="SSF101353">
    <property type="entry name" value="Putative anticodon-binding domain of alanyl-tRNA synthetase (AlaRS)"/>
    <property type="match status" value="1"/>
</dbReference>
<dbReference type="GO" id="GO:0005524">
    <property type="term" value="F:ATP binding"/>
    <property type="evidence" value="ECO:0007669"/>
    <property type="project" value="UniProtKB-UniRule"/>
</dbReference>
<feature type="binding site" evidence="12">
    <location>
        <position position="565"/>
    </location>
    <ligand>
        <name>Zn(2+)</name>
        <dbReference type="ChEBI" id="CHEBI:29105"/>
    </ligand>
</feature>
<dbReference type="Gene3D" id="3.30.930.10">
    <property type="entry name" value="Bira Bifunctional Protein, Domain 2"/>
    <property type="match status" value="1"/>
</dbReference>
<evidence type="ECO:0000256" key="7">
    <source>
        <dbReference type="ARBA" id="ARBA00022833"/>
    </source>
</evidence>
<feature type="binding site" evidence="12">
    <location>
        <position position="675"/>
    </location>
    <ligand>
        <name>Zn(2+)</name>
        <dbReference type="ChEBI" id="CHEBI:29105"/>
    </ligand>
</feature>
<comment type="cofactor">
    <cofactor evidence="12">
        <name>Zn(2+)</name>
        <dbReference type="ChEBI" id="CHEBI:29105"/>
    </cofactor>
    <text evidence="12">Binds 1 zinc ion per subunit.</text>
</comment>
<dbReference type="SMART" id="SM00863">
    <property type="entry name" value="tRNA_SAD"/>
    <property type="match status" value="1"/>
</dbReference>
<dbReference type="Pfam" id="PF01411">
    <property type="entry name" value="tRNA-synt_2c"/>
    <property type="match status" value="1"/>
</dbReference>
<keyword evidence="15" id="KW-1185">Reference proteome</keyword>
<dbReference type="FunFam" id="3.10.310.40:FF:000001">
    <property type="entry name" value="Alanine--tRNA ligase"/>
    <property type="match status" value="1"/>
</dbReference>
<dbReference type="RefSeq" id="WP_119829477.1">
    <property type="nucleotide sequence ID" value="NZ_QYUL01000001.1"/>
</dbReference>
<evidence type="ECO:0000256" key="4">
    <source>
        <dbReference type="ARBA" id="ARBA00022598"/>
    </source>
</evidence>
<dbReference type="SUPFAM" id="SSF55186">
    <property type="entry name" value="ThrRS/AlaRS common domain"/>
    <property type="match status" value="1"/>
</dbReference>
<organism evidence="14 15">
    <name type="scientific">Azospirillum cavernae</name>
    <dbReference type="NCBI Taxonomy" id="2320860"/>
    <lineage>
        <taxon>Bacteria</taxon>
        <taxon>Pseudomonadati</taxon>
        <taxon>Pseudomonadota</taxon>
        <taxon>Alphaproteobacteria</taxon>
        <taxon>Rhodospirillales</taxon>
        <taxon>Azospirillaceae</taxon>
        <taxon>Azospirillum</taxon>
    </lineage>
</organism>
<dbReference type="FunFam" id="3.30.980.10:FF:000004">
    <property type="entry name" value="Alanine--tRNA ligase, cytoplasmic"/>
    <property type="match status" value="1"/>
</dbReference>
<dbReference type="PANTHER" id="PTHR11777">
    <property type="entry name" value="ALANYL-TRNA SYNTHETASE"/>
    <property type="match status" value="1"/>
</dbReference>
<dbReference type="InterPro" id="IPR012947">
    <property type="entry name" value="tRNA_SAD"/>
</dbReference>
<sequence>MQTANDIRRTFLDYFAKQGHQIVESSPLVPRNDPTLMFTNAGMVQFKNVFTGAEQRPYKRATTSQKCVRAGGKHNDLDNVGYTARHHTFFEMLGNFSFGDYFKDDAIAFAWNLITKEYGLPADKLLVTVHSSDEDAAGIWRKVAGLSDDRIIRIPTDDNFWRMGDTGPCGPCSEIFFDHGPSIAGGPPGSPEQDGDRFIEIWNLVFMQYEQLGPDNLVALPKPSIDTGMGLERLAAVLQGQHDNYDIDLMRALIVASADATKTSPDGAHAVSHRVIADHLRSSSFLIADGVLPSNEGRGYVLRRIMRRAMRHAHMIGAVEPLMHRLVSALVQQMGDAYPELIRARALIVETLKLEETRFKQTLDRGLRLLEDEVGRLGESQPLAGEVAFKLYDTYGFPLDLTQDVLRSQGRAVDEAGFKASMDEQRRKARESWAGSGEVGTEKLWYEVKDELGATEFFGYDTEVAEGKVTALIKGDARVESAAAGEEILVVVNQTPFYGESGGQAGDTGVIFSANGAEFTVSDTQKKLGAVWAHVGAVTKGSLKVGDVVELRVDSARRSAIRANHSATHLLHEALRNRLGDHVTQKGSLVAPERLRFDVSQPVGLTAEDIAAVEDEVNRRILGNSDVITRLMSPDEARADGAMALFGEKYGDEVRVVSMGGAHGSADRAYSIELCGGTHVRRTGDIGVFKIVSESAVAAGVRRIEALTGAGAKAWLTERDHWLTEAASTLRVKPDEVPSRVAVLVDERRKMERELTDLRRQVALSGSAGGGAKNDGAGEAKDVAGVKFAARVLDGLPAKDLKPMADALKAQIGSGVVVLIAGNEGKASIVIGVTDDLTSGLSAVDLVRVAAEALGGKGGGGRPDMAQAGGPDVALAPAAIAAIEQAITAKRAS</sequence>
<dbReference type="Gene3D" id="3.30.980.10">
    <property type="entry name" value="Threonyl-trna Synthetase, Chain A, domain 2"/>
    <property type="match status" value="1"/>
</dbReference>
<dbReference type="InterPro" id="IPR002318">
    <property type="entry name" value="Ala-tRNA-lgiase_IIc"/>
</dbReference>
<dbReference type="InterPro" id="IPR023033">
    <property type="entry name" value="Ala_tRNA_ligase_euk/bac"/>
</dbReference>
<evidence type="ECO:0000256" key="3">
    <source>
        <dbReference type="ARBA" id="ARBA00022555"/>
    </source>
</evidence>
<dbReference type="EMBL" id="QYUL01000001">
    <property type="protein sequence ID" value="RJF83836.1"/>
    <property type="molecule type" value="Genomic_DNA"/>
</dbReference>
<keyword evidence="7 12" id="KW-0862">Zinc</keyword>
<dbReference type="InterPro" id="IPR009000">
    <property type="entry name" value="Transl_B-barrel_sf"/>
</dbReference>
<dbReference type="GO" id="GO:0008270">
    <property type="term" value="F:zinc ion binding"/>
    <property type="evidence" value="ECO:0007669"/>
    <property type="project" value="UniProtKB-UniRule"/>
</dbReference>
<keyword evidence="10 12" id="KW-0648">Protein biosynthesis</keyword>
<keyword evidence="3 12" id="KW-0820">tRNA-binding</keyword>
<dbReference type="Proteomes" id="UP000283458">
    <property type="component" value="Unassembled WGS sequence"/>
</dbReference>
<evidence type="ECO:0000256" key="5">
    <source>
        <dbReference type="ARBA" id="ARBA00022723"/>
    </source>
</evidence>
<feature type="binding site" evidence="12">
    <location>
        <position position="569"/>
    </location>
    <ligand>
        <name>Zn(2+)</name>
        <dbReference type="ChEBI" id="CHEBI:29105"/>
    </ligand>
</feature>
<evidence type="ECO:0000256" key="9">
    <source>
        <dbReference type="ARBA" id="ARBA00022884"/>
    </source>
</evidence>
<protein>
    <recommendedName>
        <fullName evidence="12">Alanine--tRNA ligase</fullName>
        <ecNumber evidence="12">6.1.1.7</ecNumber>
    </recommendedName>
    <alternativeName>
        <fullName evidence="12">Alanyl-tRNA synthetase</fullName>
        <shortName evidence="12">AlaRS</shortName>
    </alternativeName>
</protein>
<keyword evidence="9 12" id="KW-0694">RNA-binding</keyword>
<dbReference type="GO" id="GO:0004813">
    <property type="term" value="F:alanine-tRNA ligase activity"/>
    <property type="evidence" value="ECO:0007669"/>
    <property type="project" value="UniProtKB-UniRule"/>
</dbReference>
<dbReference type="Pfam" id="PF07973">
    <property type="entry name" value="tRNA_SAD"/>
    <property type="match status" value="1"/>
</dbReference>
<keyword evidence="5 12" id="KW-0479">Metal-binding</keyword>
<dbReference type="CDD" id="cd00673">
    <property type="entry name" value="AlaRS_core"/>
    <property type="match status" value="1"/>
</dbReference>
<evidence type="ECO:0000256" key="10">
    <source>
        <dbReference type="ARBA" id="ARBA00022917"/>
    </source>
</evidence>
<dbReference type="InterPro" id="IPR045864">
    <property type="entry name" value="aa-tRNA-synth_II/BPL/LPL"/>
</dbReference>
<dbReference type="GO" id="GO:0045892">
    <property type="term" value="P:negative regulation of DNA-templated transcription"/>
    <property type="evidence" value="ECO:0007669"/>
    <property type="project" value="TreeGrafter"/>
</dbReference>
<dbReference type="NCBIfam" id="TIGR00344">
    <property type="entry name" value="alaS"/>
    <property type="match status" value="1"/>
</dbReference>
<comment type="caution">
    <text evidence="14">The sequence shown here is derived from an EMBL/GenBank/DDBJ whole genome shotgun (WGS) entry which is preliminary data.</text>
</comment>
<dbReference type="HAMAP" id="MF_00036_B">
    <property type="entry name" value="Ala_tRNA_synth_B"/>
    <property type="match status" value="1"/>
</dbReference>
<proteinExistence type="inferred from homology"/>
<dbReference type="InterPro" id="IPR018162">
    <property type="entry name" value="Ala-tRNA-ligase_IIc_anticod-bd"/>
</dbReference>
<dbReference type="InterPro" id="IPR018164">
    <property type="entry name" value="Ala-tRNA-synth_IIc_N"/>
</dbReference>
<keyword evidence="4 12" id="KW-0436">Ligase</keyword>
<dbReference type="PANTHER" id="PTHR11777:SF9">
    <property type="entry name" value="ALANINE--TRNA LIGASE, CYTOPLASMIC"/>
    <property type="match status" value="1"/>
</dbReference>
<dbReference type="PROSITE" id="PS50860">
    <property type="entry name" value="AA_TRNA_LIGASE_II_ALA"/>
    <property type="match status" value="1"/>
</dbReference>
<reference evidence="14 15" key="1">
    <citation type="submission" date="2018-09" db="EMBL/GenBank/DDBJ databases">
        <authorList>
            <person name="Zhu H."/>
        </authorList>
    </citation>
    <scope>NUCLEOTIDE SEQUENCE [LARGE SCALE GENOMIC DNA]</scope>
    <source>
        <strain evidence="14 15">K2W22B-5</strain>
    </source>
</reference>
<gene>
    <name evidence="12" type="primary">alaS</name>
    <name evidence="14" type="ORF">D3877_04205</name>
</gene>
<feature type="domain" description="Alanyl-transfer RNA synthetases family profile" evidence="13">
    <location>
        <begin position="2"/>
        <end position="718"/>
    </location>
</feature>
<dbReference type="GO" id="GO:0000049">
    <property type="term" value="F:tRNA binding"/>
    <property type="evidence" value="ECO:0007669"/>
    <property type="project" value="UniProtKB-KW"/>
</dbReference>
<dbReference type="GO" id="GO:0005829">
    <property type="term" value="C:cytosol"/>
    <property type="evidence" value="ECO:0007669"/>
    <property type="project" value="TreeGrafter"/>
</dbReference>
<dbReference type="GO" id="GO:0006419">
    <property type="term" value="P:alanyl-tRNA aminoacylation"/>
    <property type="evidence" value="ECO:0007669"/>
    <property type="project" value="UniProtKB-UniRule"/>
</dbReference>
<dbReference type="SUPFAM" id="SSF55681">
    <property type="entry name" value="Class II aaRS and biotin synthetases"/>
    <property type="match status" value="1"/>
</dbReference>
<dbReference type="Gene3D" id="3.10.310.40">
    <property type="match status" value="1"/>
</dbReference>
<evidence type="ECO:0000256" key="12">
    <source>
        <dbReference type="HAMAP-Rule" id="MF_00036"/>
    </source>
</evidence>
<dbReference type="InterPro" id="IPR050058">
    <property type="entry name" value="Ala-tRNA_ligase"/>
</dbReference>
<keyword evidence="11 12" id="KW-0030">Aminoacyl-tRNA synthetase</keyword>
<comment type="catalytic activity">
    <reaction evidence="12">
        <text>tRNA(Ala) + L-alanine + ATP = L-alanyl-tRNA(Ala) + AMP + diphosphate</text>
        <dbReference type="Rhea" id="RHEA:12540"/>
        <dbReference type="Rhea" id="RHEA-COMP:9657"/>
        <dbReference type="Rhea" id="RHEA-COMP:9923"/>
        <dbReference type="ChEBI" id="CHEBI:30616"/>
        <dbReference type="ChEBI" id="CHEBI:33019"/>
        <dbReference type="ChEBI" id="CHEBI:57972"/>
        <dbReference type="ChEBI" id="CHEBI:78442"/>
        <dbReference type="ChEBI" id="CHEBI:78497"/>
        <dbReference type="ChEBI" id="CHEBI:456215"/>
        <dbReference type="EC" id="6.1.1.7"/>
    </reaction>
</comment>
<dbReference type="Gene3D" id="2.40.30.130">
    <property type="match status" value="1"/>
</dbReference>
<dbReference type="InterPro" id="IPR018165">
    <property type="entry name" value="Ala-tRNA-synth_IIc_core"/>
</dbReference>
<dbReference type="FunFam" id="3.30.54.20:FF:000001">
    <property type="entry name" value="Alanine--tRNA ligase"/>
    <property type="match status" value="1"/>
</dbReference>
<dbReference type="EC" id="6.1.1.7" evidence="12"/>
<evidence type="ECO:0000256" key="1">
    <source>
        <dbReference type="ARBA" id="ARBA00004496"/>
    </source>
</evidence>
<feature type="binding site" evidence="12">
    <location>
        <position position="679"/>
    </location>
    <ligand>
        <name>Zn(2+)</name>
        <dbReference type="ChEBI" id="CHEBI:29105"/>
    </ligand>
</feature>
<dbReference type="Gene3D" id="6.10.250.550">
    <property type="match status" value="1"/>
</dbReference>
<dbReference type="SUPFAM" id="SSF50447">
    <property type="entry name" value="Translation proteins"/>
    <property type="match status" value="1"/>
</dbReference>